<dbReference type="AlphaFoldDB" id="A0A1H8JCI6"/>
<evidence type="ECO:0000313" key="3">
    <source>
        <dbReference type="Proteomes" id="UP000181951"/>
    </source>
</evidence>
<feature type="signal peptide" evidence="1">
    <location>
        <begin position="1"/>
        <end position="33"/>
    </location>
</feature>
<dbReference type="GO" id="GO:0004721">
    <property type="term" value="F:phosphoprotein phosphatase activity"/>
    <property type="evidence" value="ECO:0007669"/>
    <property type="project" value="InterPro"/>
</dbReference>
<dbReference type="InterPro" id="IPR029021">
    <property type="entry name" value="Prot-tyrosine_phosphatase-like"/>
</dbReference>
<dbReference type="Proteomes" id="UP000181951">
    <property type="component" value="Unassembled WGS sequence"/>
</dbReference>
<keyword evidence="1" id="KW-0732">Signal</keyword>
<dbReference type="InterPro" id="IPR026893">
    <property type="entry name" value="Tyr/Ser_Pase_IphP-type"/>
</dbReference>
<reference evidence="2 3" key="1">
    <citation type="submission" date="2016-10" db="EMBL/GenBank/DDBJ databases">
        <authorList>
            <person name="de Groot N.N."/>
        </authorList>
    </citation>
    <scope>NUCLEOTIDE SEQUENCE [LARGE SCALE GENOMIC DNA]</scope>
    <source>
        <strain evidence="2 3">CGMCC 4.2026</strain>
    </source>
</reference>
<protein>
    <submittedName>
        <fullName evidence="2">Protein-tyrosine phosphatase</fullName>
    </submittedName>
</protein>
<dbReference type="EMBL" id="FODD01000010">
    <property type="protein sequence ID" value="SEN78514.1"/>
    <property type="molecule type" value="Genomic_DNA"/>
</dbReference>
<organism evidence="2 3">
    <name type="scientific">Actinacidiphila rubida</name>
    <dbReference type="NCBI Taxonomy" id="310780"/>
    <lineage>
        <taxon>Bacteria</taxon>
        <taxon>Bacillati</taxon>
        <taxon>Actinomycetota</taxon>
        <taxon>Actinomycetes</taxon>
        <taxon>Kitasatosporales</taxon>
        <taxon>Streptomycetaceae</taxon>
        <taxon>Actinacidiphila</taxon>
    </lineage>
</organism>
<feature type="chain" id="PRO_5010285728" evidence="1">
    <location>
        <begin position="34"/>
        <end position="376"/>
    </location>
</feature>
<accession>A0A1H8JCI6</accession>
<evidence type="ECO:0000313" key="2">
    <source>
        <dbReference type="EMBL" id="SEN78514.1"/>
    </source>
</evidence>
<sequence>MVRRMNTFSHVKRGTAIAACAAVLVGATAGAAAAEPRGHAAPHPMGSVSHHAASPFTAAAVATGPKPGTLAVSFSADRHERVRVYAGSSAKAQQHLVATAAGSARLTVTSAHGSWIRLVPSSGAPLVLTVRELGLASDPNLRDAGGYRTADGRWVAMGLVYRSAALTLTAADRKVVDGLGITGDYDLRTPSEIAAAPDVVPAGATYANLNVMGTDSAGMGSSPITTPEQMAQMMEDGERGFVTQASAKKAFATLLTSIADAKGATVYHCTAGKDRTGWASAVLLTLLGVDRATVTQDYLLSNTYFFDSPAVQAQLAAMPPAQAAIYTPAMQVRAAYLDAGFDQVAKDYGSMYAYAVKGLGLSPRTVAELRARMLKG</sequence>
<keyword evidence="3" id="KW-1185">Reference proteome</keyword>
<dbReference type="STRING" id="310780.SAMN05216267_101045"/>
<proteinExistence type="predicted"/>
<name>A0A1H8JCI6_9ACTN</name>
<gene>
    <name evidence="2" type="ORF">SAMN05216267_101045</name>
</gene>
<dbReference type="Pfam" id="PF13350">
    <property type="entry name" value="Y_phosphatase3"/>
    <property type="match status" value="1"/>
</dbReference>
<dbReference type="Gene3D" id="3.90.190.10">
    <property type="entry name" value="Protein tyrosine phosphatase superfamily"/>
    <property type="match status" value="1"/>
</dbReference>
<evidence type="ECO:0000256" key="1">
    <source>
        <dbReference type="SAM" id="SignalP"/>
    </source>
</evidence>
<dbReference type="OrthoDB" id="1188001at2"/>
<dbReference type="SUPFAM" id="SSF52799">
    <property type="entry name" value="(Phosphotyrosine protein) phosphatases II"/>
    <property type="match status" value="1"/>
</dbReference>